<evidence type="ECO:0000259" key="4">
    <source>
        <dbReference type="Pfam" id="PF01420"/>
    </source>
</evidence>
<evidence type="ECO:0000256" key="2">
    <source>
        <dbReference type="ARBA" id="ARBA00022747"/>
    </source>
</evidence>
<accession>A0A1H4BSW3</accession>
<dbReference type="AlphaFoldDB" id="A0A1H4BSW3"/>
<dbReference type="RefSeq" id="WP_010262047.1">
    <property type="nucleotide sequence ID" value="NZ_CAEG01000011.1"/>
</dbReference>
<keyword evidence="2" id="KW-0680">Restriction system</keyword>
<dbReference type="GO" id="GO:0003677">
    <property type="term" value="F:DNA binding"/>
    <property type="evidence" value="ECO:0007669"/>
    <property type="project" value="UniProtKB-KW"/>
</dbReference>
<keyword evidence="3" id="KW-0238">DNA-binding</keyword>
<dbReference type="PANTHER" id="PTHR30408">
    <property type="entry name" value="TYPE-1 RESTRICTION ENZYME ECOKI SPECIFICITY PROTEIN"/>
    <property type="match status" value="1"/>
</dbReference>
<reference evidence="5 6" key="1">
    <citation type="submission" date="2016-10" db="EMBL/GenBank/DDBJ databases">
        <authorList>
            <person name="de Groot N.N."/>
        </authorList>
    </citation>
    <scope>NUCLEOTIDE SEQUENCE [LARGE SCALE GENOMIC DNA]</scope>
    <source>
        <strain evidence="5 6">DSM 25383</strain>
    </source>
</reference>
<name>A0A1H4BSW3_9BACT</name>
<organism evidence="5 6">
    <name type="scientific">Alistipes timonensis JC136</name>
    <dbReference type="NCBI Taxonomy" id="1033731"/>
    <lineage>
        <taxon>Bacteria</taxon>
        <taxon>Pseudomonadati</taxon>
        <taxon>Bacteroidota</taxon>
        <taxon>Bacteroidia</taxon>
        <taxon>Bacteroidales</taxon>
        <taxon>Rikenellaceae</taxon>
        <taxon>Alistipes</taxon>
    </lineage>
</organism>
<dbReference type="Proteomes" id="UP000183253">
    <property type="component" value="Unassembled WGS sequence"/>
</dbReference>
<evidence type="ECO:0000313" key="5">
    <source>
        <dbReference type="EMBL" id="SEA51198.1"/>
    </source>
</evidence>
<gene>
    <name evidence="5" type="ORF">SAMN05444145_10433</name>
</gene>
<proteinExistence type="inferred from homology"/>
<evidence type="ECO:0000256" key="1">
    <source>
        <dbReference type="ARBA" id="ARBA00010923"/>
    </source>
</evidence>
<comment type="similarity">
    <text evidence="1">Belongs to the type-I restriction system S methylase family.</text>
</comment>
<dbReference type="GO" id="GO:0009307">
    <property type="term" value="P:DNA restriction-modification system"/>
    <property type="evidence" value="ECO:0007669"/>
    <property type="project" value="UniProtKB-KW"/>
</dbReference>
<dbReference type="STRING" id="1033731.SAMN05444145_10433"/>
<feature type="domain" description="Type I restriction modification DNA specificity" evidence="4">
    <location>
        <begin position="2"/>
        <end position="149"/>
    </location>
</feature>
<sequence>MVKLKDIATIQTGVYLKSAPSPDTCYLQVNDFDEEGNIRPTVRPTTSVSSKAARHLLTESDLLLAAKGGKNFCAIAPTQLGPCVASPSFLIIRIDNQTRILPEYLCGFLNLPSTRQLLTAQAQGSAIASLSKADLEEFEIPLPPLERQRACIALTRLHRREQALYKAIAERRRQITDYKLTKIYKDER</sequence>
<dbReference type="PANTHER" id="PTHR30408:SF12">
    <property type="entry name" value="TYPE I RESTRICTION ENZYME MJAVIII SPECIFICITY SUBUNIT"/>
    <property type="match status" value="1"/>
</dbReference>
<dbReference type="InterPro" id="IPR044946">
    <property type="entry name" value="Restrct_endonuc_typeI_TRD_sf"/>
</dbReference>
<evidence type="ECO:0000313" key="6">
    <source>
        <dbReference type="Proteomes" id="UP000183253"/>
    </source>
</evidence>
<dbReference type="InterPro" id="IPR052021">
    <property type="entry name" value="Type-I_RS_S_subunit"/>
</dbReference>
<dbReference type="InterPro" id="IPR000055">
    <property type="entry name" value="Restrct_endonuc_typeI_TRD"/>
</dbReference>
<protein>
    <submittedName>
        <fullName evidence="5">Type I restriction modification DNA specificity domain-containing protein</fullName>
    </submittedName>
</protein>
<dbReference type="EMBL" id="FNRI01000004">
    <property type="protein sequence ID" value="SEA51198.1"/>
    <property type="molecule type" value="Genomic_DNA"/>
</dbReference>
<dbReference type="Gene3D" id="3.90.220.20">
    <property type="entry name" value="DNA methylase specificity domains"/>
    <property type="match status" value="1"/>
</dbReference>
<dbReference type="SUPFAM" id="SSF116734">
    <property type="entry name" value="DNA methylase specificity domain"/>
    <property type="match status" value="1"/>
</dbReference>
<dbReference type="OrthoDB" id="1002506at2"/>
<evidence type="ECO:0000256" key="3">
    <source>
        <dbReference type="ARBA" id="ARBA00023125"/>
    </source>
</evidence>
<dbReference type="Pfam" id="PF01420">
    <property type="entry name" value="Methylase_S"/>
    <property type="match status" value="1"/>
</dbReference>
<keyword evidence="6" id="KW-1185">Reference proteome</keyword>